<evidence type="ECO:0000256" key="6">
    <source>
        <dbReference type="ARBA" id="ARBA00022729"/>
    </source>
</evidence>
<dbReference type="Pfam" id="PF13947">
    <property type="entry name" value="GUB_WAK_bind"/>
    <property type="match status" value="1"/>
</dbReference>
<proteinExistence type="evidence at protein level"/>
<evidence type="ECO:0000256" key="13">
    <source>
        <dbReference type="ARBA" id="ARBA00023180"/>
    </source>
</evidence>
<evidence type="ECO:0000313" key="21">
    <source>
        <dbReference type="EMBL" id="ANM58705.1"/>
    </source>
</evidence>
<dbReference type="PROSITE" id="PS50011">
    <property type="entry name" value="PROTEIN_KINASE_DOM"/>
    <property type="match status" value="1"/>
</dbReference>
<comment type="catalytic activity">
    <reaction evidence="15">
        <text>L-seryl-[protein] + ATP = O-phospho-L-seryl-[protein] + ADP + H(+)</text>
        <dbReference type="Rhea" id="RHEA:17989"/>
        <dbReference type="Rhea" id="RHEA-COMP:9863"/>
        <dbReference type="Rhea" id="RHEA-COMP:11604"/>
        <dbReference type="ChEBI" id="CHEBI:15378"/>
        <dbReference type="ChEBI" id="CHEBI:29999"/>
        <dbReference type="ChEBI" id="CHEBI:30616"/>
        <dbReference type="ChEBI" id="CHEBI:83421"/>
        <dbReference type="ChEBI" id="CHEBI:456216"/>
        <dbReference type="EC" id="2.7.11.1"/>
    </reaction>
</comment>
<keyword evidence="22" id="KW-1185">Reference proteome</keyword>
<keyword evidence="8 21" id="KW-0418">Kinase</keyword>
<keyword evidence="4" id="KW-0808">Transferase</keyword>
<sequence length="663" mass="73607">MINFSLSLTKSMSYSFIWMLFVIHISCVLSADGNHILCSPSFTCGNQRGLLYPFWIAGRKECGHPDFELDCNAGVPELSISSVKFRILGADYDSGIITLARSDNIDDPCLPNSFTTSFNETVLPLASTTDLLTIYYDCNRNVSSFVSTFVKELDCPDDGTDDRRNYYLTRNLTFLPPSLKLEGNSFLLNDFGGSCSRNVSNPASRTALNTLESTPSTDNLKIALEDGFALEVNSDCRTCIDSKGACGFSQTSSRFVCYYRQEPQNPTRNKDTSLSTGAKAGIGAASFAMMGVILVVTCLNCLIRRQRKTLNDPRMRTSDDSRQQNLKALIPLKHYSYAQVTSITKSFAEVIGKGGFGTVYRGTLYDGRSVAVKVLKESQGNGEDFINEVASMSQTSHVNIVTLLGFCSEGYKRAIIYEFMENGSLDKFISSKKSSTMDWRELYGIALGVARGLEYLHHGCRTRIVHFDIKPQNVLLDDNLSPKVSDFGLAKLCERKESILSLMDTRGTIGYIAPEVFSRVYGRVSHKSDVYSYGMLVLDIIGARNKTSTEDTTSSTSSMYFPEWIYRDLEKAHNGKSIETAISNEEDEIAKKMTLVGLWCIQPWPLDRPAMNRVVEMMEGNLDALEVPPRPVLQQIPTATLQESSTFSEDISAYTEICSINVA</sequence>
<dbReference type="SMART" id="SM00220">
    <property type="entry name" value="S_TKc"/>
    <property type="match status" value="1"/>
</dbReference>
<evidence type="ECO:0000256" key="18">
    <source>
        <dbReference type="SAM" id="SignalP"/>
    </source>
</evidence>
<dbReference type="SMR" id="A0A178W4Z9"/>
<dbReference type="InterPro" id="IPR011009">
    <property type="entry name" value="Kinase-like_dom_sf"/>
</dbReference>
<evidence type="ECO:0007829" key="24">
    <source>
        <dbReference type="ProteomicsDB" id="A0A178W4Z9"/>
    </source>
</evidence>
<dbReference type="FunFam" id="3.30.200.20:FF:000644">
    <property type="entry name" value="Suppressor of npr1-1 constitutive 4"/>
    <property type="match status" value="1"/>
</dbReference>
<dbReference type="SUPFAM" id="SSF56112">
    <property type="entry name" value="Protein kinase-like (PK-like)"/>
    <property type="match status" value="1"/>
</dbReference>
<dbReference type="PANTHER" id="PTHR27009">
    <property type="entry name" value="RUST RESISTANCE KINASE LR10-RELATED"/>
    <property type="match status" value="1"/>
</dbReference>
<comment type="subcellular location">
    <subcellularLocation>
        <location evidence="1">Membrane</location>
        <topology evidence="1">Single-pass type I membrane protein</topology>
    </subcellularLocation>
</comment>
<evidence type="ECO:0000256" key="14">
    <source>
        <dbReference type="ARBA" id="ARBA00047899"/>
    </source>
</evidence>
<dbReference type="AlphaFoldDB" id="A0A178W4Z9"/>
<organism evidence="21 22">
    <name type="scientific">Arabidopsis thaliana</name>
    <name type="common">Mouse-ear cress</name>
    <dbReference type="NCBI Taxonomy" id="3702"/>
    <lineage>
        <taxon>Eukaryota</taxon>
        <taxon>Viridiplantae</taxon>
        <taxon>Streptophyta</taxon>
        <taxon>Embryophyta</taxon>
        <taxon>Tracheophyta</taxon>
        <taxon>Spermatophyta</taxon>
        <taxon>Magnoliopsida</taxon>
        <taxon>eudicotyledons</taxon>
        <taxon>Gunneridae</taxon>
        <taxon>Pentapetalae</taxon>
        <taxon>rosids</taxon>
        <taxon>malvids</taxon>
        <taxon>Brassicales</taxon>
        <taxon>Brassicaceae</taxon>
        <taxon>Camelineae</taxon>
        <taxon>Arabidopsis</taxon>
    </lineage>
</organism>
<keyword evidence="3" id="KW-0723">Serine/threonine-protein kinase</keyword>
<dbReference type="InterPro" id="IPR000719">
    <property type="entry name" value="Prot_kinase_dom"/>
</dbReference>
<name>A0A178W4Z9_ARATH</name>
<evidence type="ECO:0000256" key="17">
    <source>
        <dbReference type="SAM" id="Phobius"/>
    </source>
</evidence>
<dbReference type="OMA" id="WLPNQGN"/>
<keyword evidence="6 18" id="KW-0732">Signal</keyword>
<dbReference type="GO" id="GO:0030247">
    <property type="term" value="F:polysaccharide binding"/>
    <property type="evidence" value="ECO:0007669"/>
    <property type="project" value="InterPro"/>
</dbReference>
<dbReference type="GO" id="GO:0005524">
    <property type="term" value="F:ATP binding"/>
    <property type="evidence" value="ECO:0007669"/>
    <property type="project" value="UniProtKB-UniRule"/>
</dbReference>
<evidence type="ECO:0000256" key="10">
    <source>
        <dbReference type="ARBA" id="ARBA00022989"/>
    </source>
</evidence>
<evidence type="ECO:0000256" key="5">
    <source>
        <dbReference type="ARBA" id="ARBA00022692"/>
    </source>
</evidence>
<evidence type="ECO:0000256" key="3">
    <source>
        <dbReference type="ARBA" id="ARBA00022527"/>
    </source>
</evidence>
<dbReference type="TAIR" id="AT1G66910"/>
<keyword evidence="7 16" id="KW-0547">Nucleotide-binding</keyword>
<evidence type="ECO:0000259" key="19">
    <source>
        <dbReference type="PROSITE" id="PS50011"/>
    </source>
</evidence>
<dbReference type="PROSITE" id="PS00108">
    <property type="entry name" value="PROTEIN_KINASE_ST"/>
    <property type="match status" value="1"/>
</dbReference>
<evidence type="ECO:0007829" key="23">
    <source>
        <dbReference type="PeptideAtlas" id="A0A178W4Z9"/>
    </source>
</evidence>
<evidence type="ECO:0000256" key="7">
    <source>
        <dbReference type="ARBA" id="ARBA00022741"/>
    </source>
</evidence>
<comment type="catalytic activity">
    <reaction evidence="14">
        <text>L-threonyl-[protein] + ATP = O-phospho-L-threonyl-[protein] + ADP + H(+)</text>
        <dbReference type="Rhea" id="RHEA:46608"/>
        <dbReference type="Rhea" id="RHEA-COMP:11060"/>
        <dbReference type="Rhea" id="RHEA-COMP:11605"/>
        <dbReference type="ChEBI" id="CHEBI:15378"/>
        <dbReference type="ChEBI" id="CHEBI:30013"/>
        <dbReference type="ChEBI" id="CHEBI:30616"/>
        <dbReference type="ChEBI" id="CHEBI:61977"/>
        <dbReference type="ChEBI" id="CHEBI:456216"/>
        <dbReference type="EC" id="2.7.11.1"/>
    </reaction>
</comment>
<evidence type="ECO:0000256" key="11">
    <source>
        <dbReference type="ARBA" id="ARBA00023136"/>
    </source>
</evidence>
<evidence type="ECO:0000256" key="12">
    <source>
        <dbReference type="ARBA" id="ARBA00023170"/>
    </source>
</evidence>
<dbReference type="EC" id="2.7.11.1" evidence="2"/>
<keyword evidence="5 17" id="KW-0812">Transmembrane</keyword>
<dbReference type="InterPro" id="IPR017441">
    <property type="entry name" value="Protein_kinase_ATP_BS"/>
</dbReference>
<dbReference type="Gene3D" id="1.10.510.10">
    <property type="entry name" value="Transferase(Phosphotransferase) domain 1"/>
    <property type="match status" value="1"/>
</dbReference>
<dbReference type="Araport" id="AT1G66910"/>
<dbReference type="GeneID" id="843009"/>
<evidence type="ECO:0000256" key="15">
    <source>
        <dbReference type="ARBA" id="ARBA00048679"/>
    </source>
</evidence>
<dbReference type="GO" id="GO:0016020">
    <property type="term" value="C:membrane"/>
    <property type="evidence" value="ECO:0007669"/>
    <property type="project" value="UniProtKB-SubCell"/>
</dbReference>
<reference evidence="21 22" key="1">
    <citation type="journal article" date="2000" name="Nature">
        <title>Sequence and analysis of chromosome 1 of the plant Arabidopsis thaliana.</title>
        <authorList>
            <person name="Theologis A."/>
            <person name="Ecker J.R."/>
            <person name="Palm C.J."/>
            <person name="Federspiel N.A."/>
            <person name="Kaul S."/>
            <person name="White O."/>
            <person name="Alonso J."/>
            <person name="Altafi H."/>
            <person name="Araujo R."/>
            <person name="Bowman C.L."/>
            <person name="Brooks S.Y."/>
            <person name="Buehler E."/>
            <person name="Chan A."/>
            <person name="Chao Q."/>
            <person name="Chen H."/>
            <person name="Cheuk R.F."/>
            <person name="Chin C.W."/>
            <person name="Chung M.K."/>
            <person name="Conn L."/>
            <person name="Conway A.B."/>
            <person name="Conway A.R."/>
            <person name="Creasy T.H."/>
            <person name="Dewar K."/>
            <person name="Dunn P."/>
            <person name="Etgu P."/>
            <person name="Feldblyum T.V."/>
            <person name="Feng J."/>
            <person name="Fong B."/>
            <person name="Fujii C.Y."/>
            <person name="Gill J.E."/>
            <person name="Goldsmith A.D."/>
            <person name="Haas B."/>
            <person name="Hansen N.F."/>
            <person name="Hughes B."/>
            <person name="Huizar L."/>
            <person name="Hunter J.L."/>
            <person name="Jenkins J."/>
            <person name="Johnson-Hopson C."/>
            <person name="Khan S."/>
            <person name="Khaykin E."/>
            <person name="Kim C.J."/>
            <person name="Koo H.L."/>
            <person name="Kremenetskaia I."/>
            <person name="Kurtz D.B."/>
            <person name="Kwan A."/>
            <person name="Lam B."/>
            <person name="Langin-Hooper S."/>
            <person name="Lee A."/>
            <person name="Lee J.M."/>
            <person name="Lenz C.A."/>
            <person name="Li J.H."/>
            <person name="Li Y."/>
            <person name="Lin X."/>
            <person name="Liu S.X."/>
            <person name="Liu Z.A."/>
            <person name="Luros J.S."/>
            <person name="Maiti R."/>
            <person name="Marziali A."/>
            <person name="Militscher J."/>
            <person name="Miranda M."/>
            <person name="Nguyen M."/>
            <person name="Nierman W.C."/>
            <person name="Osborne B.I."/>
            <person name="Pai G."/>
            <person name="Peterson J."/>
            <person name="Pham P.K."/>
            <person name="Rizzo M."/>
            <person name="Rooney T."/>
            <person name="Rowley D."/>
            <person name="Sakano H."/>
            <person name="Salzberg S.L."/>
            <person name="Schwartz J.R."/>
            <person name="Shinn P."/>
            <person name="Southwick A.M."/>
            <person name="Sun H."/>
            <person name="Tallon L.J."/>
            <person name="Tambunga G."/>
            <person name="Toriumi M.J."/>
            <person name="Town C.D."/>
            <person name="Utterback T."/>
            <person name="Van Aken S."/>
            <person name="Vaysberg M."/>
            <person name="Vysotskaia V.S."/>
            <person name="Walker M."/>
            <person name="Wu D."/>
            <person name="Yu G."/>
            <person name="Fraser C.M."/>
            <person name="Venter J.C."/>
            <person name="Davis R.W."/>
        </authorList>
    </citation>
    <scope>NUCLEOTIDE SEQUENCE [LARGE SCALE GENOMIC DNA]</scope>
    <source>
        <strain evidence="22">cv. Columbia</strain>
    </source>
</reference>
<dbReference type="PROSITE" id="PS00107">
    <property type="entry name" value="PROTEIN_KINASE_ATP"/>
    <property type="match status" value="1"/>
</dbReference>
<gene>
    <name evidence="20 21" type="ordered locus">At1g66910</name>
    <name evidence="21" type="ORF">T4O24.8</name>
    <name evidence="21" type="ORF">T4O24_8</name>
</gene>
<evidence type="ECO:0000256" key="8">
    <source>
        <dbReference type="ARBA" id="ARBA00022777"/>
    </source>
</evidence>
<dbReference type="InterPro" id="IPR032872">
    <property type="entry name" value="WAK_assoc_C"/>
</dbReference>
<feature type="transmembrane region" description="Helical" evidence="17">
    <location>
        <begin position="280"/>
        <end position="303"/>
    </location>
</feature>
<dbReference type="Proteomes" id="UP000006548">
    <property type="component" value="Chromosome 1"/>
</dbReference>
<keyword evidence="12" id="KW-0675">Receptor</keyword>
<feature type="signal peptide" evidence="18">
    <location>
        <begin position="1"/>
        <end position="30"/>
    </location>
</feature>
<evidence type="ECO:0000256" key="4">
    <source>
        <dbReference type="ARBA" id="ARBA00022679"/>
    </source>
</evidence>
<evidence type="ECO:0000256" key="16">
    <source>
        <dbReference type="PROSITE-ProRule" id="PRU10141"/>
    </source>
</evidence>
<accession>A0A1P8AQ12</accession>
<evidence type="ECO:0000256" key="2">
    <source>
        <dbReference type="ARBA" id="ARBA00012513"/>
    </source>
</evidence>
<feature type="binding site" evidence="16">
    <location>
        <position position="373"/>
    </location>
    <ligand>
        <name>ATP</name>
        <dbReference type="ChEBI" id="CHEBI:30616"/>
    </ligand>
</feature>
<evidence type="ECO:0000256" key="9">
    <source>
        <dbReference type="ARBA" id="ARBA00022840"/>
    </source>
</evidence>
<dbReference type="GO" id="GO:0004674">
    <property type="term" value="F:protein serine/threonine kinase activity"/>
    <property type="evidence" value="ECO:0007669"/>
    <property type="project" value="UniProtKB-KW"/>
</dbReference>
<dbReference type="EMBL" id="CP002684">
    <property type="protein sequence ID" value="ANM58705.1"/>
    <property type="molecule type" value="Genomic_DNA"/>
</dbReference>
<dbReference type="ExpressionAtlas" id="A0A178W4Z9">
    <property type="expression patterns" value="baseline and differential"/>
</dbReference>
<keyword evidence="11 17" id="KW-0472">Membrane</keyword>
<accession>A0A178W4Z9</accession>
<evidence type="ECO:0000313" key="20">
    <source>
        <dbReference type="Araport" id="AT1G66910"/>
    </source>
</evidence>
<dbReference type="InterPro" id="IPR001245">
    <property type="entry name" value="Ser-Thr/Tyr_kinase_cat_dom"/>
</dbReference>
<dbReference type="Gene3D" id="3.30.200.20">
    <property type="entry name" value="Phosphorylase Kinase, domain 1"/>
    <property type="match status" value="1"/>
</dbReference>
<dbReference type="InterPro" id="IPR008271">
    <property type="entry name" value="Ser/Thr_kinase_AS"/>
</dbReference>
<dbReference type="InterPro" id="IPR045874">
    <property type="entry name" value="LRK10/LRL21-25-like"/>
</dbReference>
<feature type="chain" id="PRO_5030024050" description="non-specific serine/threonine protein kinase" evidence="18">
    <location>
        <begin position="31"/>
        <end position="663"/>
    </location>
</feature>
<dbReference type="Pfam" id="PF14380">
    <property type="entry name" value="WAK_assoc"/>
    <property type="match status" value="1"/>
</dbReference>
<dbReference type="Pfam" id="PF07714">
    <property type="entry name" value="PK_Tyr_Ser-Thr"/>
    <property type="match status" value="1"/>
</dbReference>
<keyword evidence="10 17" id="KW-1133">Transmembrane helix</keyword>
<protein>
    <recommendedName>
        <fullName evidence="2">non-specific serine/threonine protein kinase</fullName>
        <ecNumber evidence="2">2.7.11.1</ecNumber>
    </recommendedName>
</protein>
<evidence type="ECO:0000256" key="1">
    <source>
        <dbReference type="ARBA" id="ARBA00004479"/>
    </source>
</evidence>
<keyword evidence="23 24" id="KW-1267">Proteomics identification</keyword>
<keyword evidence="13" id="KW-0325">Glycoprotein</keyword>
<keyword evidence="9 16" id="KW-0067">ATP-binding</keyword>
<feature type="domain" description="Protein kinase" evidence="19">
    <location>
        <begin position="345"/>
        <end position="633"/>
    </location>
</feature>
<dbReference type="FunFam" id="1.10.510.10:FF:000590">
    <property type="entry name" value="PR5-like receptor kinase"/>
    <property type="match status" value="1"/>
</dbReference>
<dbReference type="InterPro" id="IPR025287">
    <property type="entry name" value="WAK_GUB"/>
</dbReference>
<reference evidence="22" key="2">
    <citation type="journal article" date="2017" name="Plant J.">
        <title>Araport11: a complete reannotation of the Arabidopsis thaliana reference genome.</title>
        <authorList>
            <person name="Cheng C.Y."/>
            <person name="Krishnakumar V."/>
            <person name="Chan A.P."/>
            <person name="Thibaud-Nissen F."/>
            <person name="Schobel S."/>
            <person name="Town C.D."/>
        </authorList>
    </citation>
    <scope>GENOME REANNOTATION</scope>
    <source>
        <strain evidence="22">cv. Columbia</strain>
    </source>
</reference>
<evidence type="ECO:0000313" key="22">
    <source>
        <dbReference type="Proteomes" id="UP000006548"/>
    </source>
</evidence>